<dbReference type="AlphaFoldDB" id="A0A1I5HNI1"/>
<evidence type="ECO:0000313" key="3">
    <source>
        <dbReference type="Proteomes" id="UP000183642"/>
    </source>
</evidence>
<dbReference type="Gene3D" id="3.40.960.10">
    <property type="entry name" value="VSR Endonuclease"/>
    <property type="match status" value="1"/>
</dbReference>
<dbReference type="OrthoDB" id="5243722at2"/>
<dbReference type="RefSeq" id="WP_075015146.1">
    <property type="nucleotide sequence ID" value="NZ_FOWE01000010.1"/>
</dbReference>
<dbReference type="Pfam" id="PF04480">
    <property type="entry name" value="DUF559"/>
    <property type="match status" value="1"/>
</dbReference>
<gene>
    <name evidence="2" type="ORF">SAMN05660359_03860</name>
</gene>
<protein>
    <recommendedName>
        <fullName evidence="1">DUF559 domain-containing protein</fullName>
    </recommendedName>
</protein>
<name>A0A1I5HNI1_9ACTN</name>
<keyword evidence="3" id="KW-1185">Reference proteome</keyword>
<dbReference type="InterPro" id="IPR007569">
    <property type="entry name" value="DUF559"/>
</dbReference>
<organism evidence="2 3">
    <name type="scientific">Geodermatophilus obscurus</name>
    <dbReference type="NCBI Taxonomy" id="1861"/>
    <lineage>
        <taxon>Bacteria</taxon>
        <taxon>Bacillati</taxon>
        <taxon>Actinomycetota</taxon>
        <taxon>Actinomycetes</taxon>
        <taxon>Geodermatophilales</taxon>
        <taxon>Geodermatophilaceae</taxon>
        <taxon>Geodermatophilus</taxon>
    </lineage>
</organism>
<dbReference type="SUPFAM" id="SSF52980">
    <property type="entry name" value="Restriction endonuclease-like"/>
    <property type="match status" value="1"/>
</dbReference>
<accession>A0A1I5HNI1</accession>
<evidence type="ECO:0000313" key="2">
    <source>
        <dbReference type="EMBL" id="SFO49847.1"/>
    </source>
</evidence>
<dbReference type="EMBL" id="FOWE01000010">
    <property type="protein sequence ID" value="SFO49847.1"/>
    <property type="molecule type" value="Genomic_DNA"/>
</dbReference>
<dbReference type="Proteomes" id="UP000183642">
    <property type="component" value="Unassembled WGS sequence"/>
</dbReference>
<dbReference type="InterPro" id="IPR011335">
    <property type="entry name" value="Restrct_endonuc-II-like"/>
</dbReference>
<reference evidence="3" key="1">
    <citation type="submission" date="2016-10" db="EMBL/GenBank/DDBJ databases">
        <authorList>
            <person name="Varghese N."/>
            <person name="Submissions S."/>
        </authorList>
    </citation>
    <scope>NUCLEOTIDE SEQUENCE [LARGE SCALE GENOMIC DNA]</scope>
    <source>
        <strain evidence="3">DSM 43161</strain>
    </source>
</reference>
<proteinExistence type="predicted"/>
<sequence length="198" mass="22075">MRDLDADRLGPFPVTPLPRALIDGWGWACGAHGSRREVDRLRGTVIGTLRDRRVRVAHLLDAVARRPALPGRRSLEHLLRLVDQGCQSELEIWGVRHVLAGRGMPRFVQQHPVVLAGGRTVHLDAAVPELKVAVELDGAAFHGSADDRERDTRRDVALAALGWVVLRFSHRRLTREPEACREEILRVCRTRAAVLGGR</sequence>
<evidence type="ECO:0000259" key="1">
    <source>
        <dbReference type="Pfam" id="PF04480"/>
    </source>
</evidence>
<feature type="domain" description="DUF559" evidence="1">
    <location>
        <begin position="123"/>
        <end position="188"/>
    </location>
</feature>